<organism evidence="3 4">
    <name type="scientific">Streptomyces piniterrae</name>
    <dbReference type="NCBI Taxonomy" id="2571125"/>
    <lineage>
        <taxon>Bacteria</taxon>
        <taxon>Bacillati</taxon>
        <taxon>Actinomycetota</taxon>
        <taxon>Actinomycetes</taxon>
        <taxon>Kitasatosporales</taxon>
        <taxon>Streptomycetaceae</taxon>
        <taxon>Streptomyces</taxon>
    </lineage>
</organism>
<dbReference type="OrthoDB" id="5181666at2"/>
<comment type="caution">
    <text evidence="3">The sequence shown here is derived from an EMBL/GenBank/DDBJ whole genome shotgun (WGS) entry which is preliminary data.</text>
</comment>
<dbReference type="InterPro" id="IPR011856">
    <property type="entry name" value="tRNA_endonuc-like_dom_sf"/>
</dbReference>
<feature type="region of interest" description="Disordered" evidence="1">
    <location>
        <begin position="1"/>
        <end position="30"/>
    </location>
</feature>
<feature type="domain" description="Restriction endonuclease type IV Mrr" evidence="2">
    <location>
        <begin position="39"/>
        <end position="77"/>
    </location>
</feature>
<dbReference type="Gene3D" id="3.40.1350.10">
    <property type="match status" value="1"/>
</dbReference>
<keyword evidence="3" id="KW-0540">Nuclease</keyword>
<dbReference type="EMBL" id="SUMB01000002">
    <property type="protein sequence ID" value="TJZ57562.1"/>
    <property type="molecule type" value="Genomic_DNA"/>
</dbReference>
<reference evidence="3 4" key="1">
    <citation type="submission" date="2019-04" db="EMBL/GenBank/DDBJ databases">
        <title>Streptomyces piniterrae sp. nov., a heliquinomycin-producing actinomycete isolated from rhizosphere soil of Pinus yunnanensis.</title>
        <authorList>
            <person name="Zhuang X."/>
            <person name="Zhao J."/>
        </authorList>
    </citation>
    <scope>NUCLEOTIDE SEQUENCE [LARGE SCALE GENOMIC DNA]</scope>
    <source>
        <strain evidence="4">jys28</strain>
    </source>
</reference>
<keyword evidence="3" id="KW-0378">Hydrolase</keyword>
<proteinExistence type="predicted"/>
<name>A0A4U0NU28_9ACTN</name>
<gene>
    <name evidence="3" type="ORF">FCH28_07875</name>
</gene>
<dbReference type="AlphaFoldDB" id="A0A4U0NU28"/>
<evidence type="ECO:0000259" key="2">
    <source>
        <dbReference type="Pfam" id="PF04471"/>
    </source>
</evidence>
<dbReference type="GO" id="GO:0003677">
    <property type="term" value="F:DNA binding"/>
    <property type="evidence" value="ECO:0007669"/>
    <property type="project" value="InterPro"/>
</dbReference>
<sequence length="87" mass="9698">MPRHRQHPGRLLPGRDRTRSPRPQRPHPATRAAYRCAGGLHQALIVTTSSFTPDAQRANAELDHPLRLVDGRALGRWVSGGRPPWLA</sequence>
<dbReference type="GO" id="GO:0004519">
    <property type="term" value="F:endonuclease activity"/>
    <property type="evidence" value="ECO:0007669"/>
    <property type="project" value="UniProtKB-KW"/>
</dbReference>
<dbReference type="Proteomes" id="UP000308697">
    <property type="component" value="Unassembled WGS sequence"/>
</dbReference>
<dbReference type="InterPro" id="IPR007560">
    <property type="entry name" value="Restrct_endonuc_IV_Mrr"/>
</dbReference>
<accession>A0A4U0NU28</accession>
<evidence type="ECO:0000313" key="3">
    <source>
        <dbReference type="EMBL" id="TJZ57562.1"/>
    </source>
</evidence>
<keyword evidence="3" id="KW-0255">Endonuclease</keyword>
<evidence type="ECO:0000313" key="4">
    <source>
        <dbReference type="Proteomes" id="UP000308697"/>
    </source>
</evidence>
<dbReference type="GO" id="GO:0009307">
    <property type="term" value="P:DNA restriction-modification system"/>
    <property type="evidence" value="ECO:0007669"/>
    <property type="project" value="InterPro"/>
</dbReference>
<evidence type="ECO:0000256" key="1">
    <source>
        <dbReference type="SAM" id="MobiDB-lite"/>
    </source>
</evidence>
<dbReference type="Pfam" id="PF04471">
    <property type="entry name" value="Mrr_cat"/>
    <property type="match status" value="1"/>
</dbReference>
<protein>
    <submittedName>
        <fullName evidence="3">Restriction endonuclease</fullName>
    </submittedName>
</protein>
<keyword evidence="4" id="KW-1185">Reference proteome</keyword>